<proteinExistence type="predicted"/>
<feature type="domain" description="BON" evidence="1">
    <location>
        <begin position="48"/>
        <end position="117"/>
    </location>
</feature>
<sequence>MKSSVQMPTPRFGAKFSKPSNPLTVKAMPYALFSTIPPERIGLNGEYDHNGLSKRVMAAFEANVAIAALEDLRVTQRGRVVILMGRLPQAQILSQLVNIALSVEGTGDVETTGIRIG</sequence>
<dbReference type="EMBL" id="WVIE01000002">
    <property type="protein sequence ID" value="NDJ16099.1"/>
    <property type="molecule type" value="Genomic_DNA"/>
</dbReference>
<dbReference type="RefSeq" id="WP_162421615.1">
    <property type="nucleotide sequence ID" value="NZ_WVIE01000002.1"/>
</dbReference>
<dbReference type="PROSITE" id="PS50914">
    <property type="entry name" value="BON"/>
    <property type="match status" value="1"/>
</dbReference>
<name>A0A8J8CGY8_9CYAN</name>
<evidence type="ECO:0000259" key="1">
    <source>
        <dbReference type="PROSITE" id="PS50914"/>
    </source>
</evidence>
<dbReference type="AlphaFoldDB" id="A0A8J8CGY8"/>
<dbReference type="Proteomes" id="UP000646053">
    <property type="component" value="Unassembled WGS sequence"/>
</dbReference>
<organism evidence="2 3">
    <name type="scientific">Myxacorys almedinensis A</name>
    <dbReference type="NCBI Taxonomy" id="2690445"/>
    <lineage>
        <taxon>Bacteria</taxon>
        <taxon>Bacillati</taxon>
        <taxon>Cyanobacteriota</taxon>
        <taxon>Cyanophyceae</taxon>
        <taxon>Leptolyngbyales</taxon>
        <taxon>Leptolyngbyaceae</taxon>
        <taxon>Myxacorys</taxon>
        <taxon>Myxacorys almedinensis</taxon>
    </lineage>
</organism>
<evidence type="ECO:0000313" key="3">
    <source>
        <dbReference type="Proteomes" id="UP000646053"/>
    </source>
</evidence>
<dbReference type="InterPro" id="IPR007055">
    <property type="entry name" value="BON_dom"/>
</dbReference>
<protein>
    <recommendedName>
        <fullName evidence="1">BON domain-containing protein</fullName>
    </recommendedName>
</protein>
<gene>
    <name evidence="2" type="ORF">GS601_02155</name>
</gene>
<comment type="caution">
    <text evidence="2">The sequence shown here is derived from an EMBL/GenBank/DDBJ whole genome shotgun (WGS) entry which is preliminary data.</text>
</comment>
<reference evidence="2" key="1">
    <citation type="submission" date="2019-12" db="EMBL/GenBank/DDBJ databases">
        <title>High-Quality draft genome sequences of three cyanobacteria isolated from the limestone walls of the Old Cathedral of Coimbra.</title>
        <authorList>
            <person name="Tiago I."/>
            <person name="Soares F."/>
            <person name="Portugal A."/>
        </authorList>
    </citation>
    <scope>NUCLEOTIDE SEQUENCE</scope>
    <source>
        <strain evidence="2">A</strain>
    </source>
</reference>
<keyword evidence="3" id="KW-1185">Reference proteome</keyword>
<accession>A0A8J8CGY8</accession>
<evidence type="ECO:0000313" key="2">
    <source>
        <dbReference type="EMBL" id="NDJ16099.1"/>
    </source>
</evidence>